<name>A0A0F9M1R8_9ZZZZ</name>
<proteinExistence type="predicted"/>
<sequence>MSRMNFREIRDRFTHIDAKFVSCELGFGDVVPRYTVRFYPWWEHPTVVEALRTGKPWGLTDECEVDVRDVRDVTVYPLGLAACKLSLCEEVVDWAFLESHPYLWPYEDSEQIFCNSDPPLDELFERIQARLQDVPRAELYSYLDPLLPYKAPFCLGTFAFTLFNVVHGELEEMGVAVFVSRRPEPRPTPVLLLIDGDDYIIADDFELDVPHFQHNPEWFKPS</sequence>
<organism evidence="1">
    <name type="scientific">marine sediment metagenome</name>
    <dbReference type="NCBI Taxonomy" id="412755"/>
    <lineage>
        <taxon>unclassified sequences</taxon>
        <taxon>metagenomes</taxon>
        <taxon>ecological metagenomes</taxon>
    </lineage>
</organism>
<protein>
    <submittedName>
        <fullName evidence="1">Uncharacterized protein</fullName>
    </submittedName>
</protein>
<comment type="caution">
    <text evidence="1">The sequence shown here is derived from an EMBL/GenBank/DDBJ whole genome shotgun (WGS) entry which is preliminary data.</text>
</comment>
<reference evidence="1" key="1">
    <citation type="journal article" date="2015" name="Nature">
        <title>Complex archaea that bridge the gap between prokaryotes and eukaryotes.</title>
        <authorList>
            <person name="Spang A."/>
            <person name="Saw J.H."/>
            <person name="Jorgensen S.L."/>
            <person name="Zaremba-Niedzwiedzka K."/>
            <person name="Martijn J."/>
            <person name="Lind A.E."/>
            <person name="van Eijk R."/>
            <person name="Schleper C."/>
            <person name="Guy L."/>
            <person name="Ettema T.J."/>
        </authorList>
    </citation>
    <scope>NUCLEOTIDE SEQUENCE</scope>
</reference>
<dbReference type="EMBL" id="LAZR01009786">
    <property type="protein sequence ID" value="KKM70600.1"/>
    <property type="molecule type" value="Genomic_DNA"/>
</dbReference>
<evidence type="ECO:0000313" key="1">
    <source>
        <dbReference type="EMBL" id="KKM70600.1"/>
    </source>
</evidence>
<accession>A0A0F9M1R8</accession>
<dbReference type="AlphaFoldDB" id="A0A0F9M1R8"/>
<gene>
    <name evidence="1" type="ORF">LCGC14_1439070</name>
</gene>